<dbReference type="InterPro" id="IPR016098">
    <property type="entry name" value="CAP/MinC_C"/>
</dbReference>
<dbReference type="GO" id="GO:0007010">
    <property type="term" value="P:cytoskeleton organization"/>
    <property type="evidence" value="ECO:0007669"/>
    <property type="project" value="InterPro"/>
</dbReference>
<organism evidence="2">
    <name type="scientific">Aphanomyces invadans</name>
    <dbReference type="NCBI Taxonomy" id="157072"/>
    <lineage>
        <taxon>Eukaryota</taxon>
        <taxon>Sar</taxon>
        <taxon>Stramenopiles</taxon>
        <taxon>Oomycota</taxon>
        <taxon>Saprolegniomycetes</taxon>
        <taxon>Saprolegniales</taxon>
        <taxon>Verrucalvaceae</taxon>
        <taxon>Aphanomyces</taxon>
    </lineage>
</organism>
<dbReference type="InterPro" id="IPR017901">
    <property type="entry name" value="C-CAP_CF_C-like"/>
</dbReference>
<dbReference type="GO" id="GO:0003779">
    <property type="term" value="F:actin binding"/>
    <property type="evidence" value="ECO:0007669"/>
    <property type="project" value="InterPro"/>
</dbReference>
<reference evidence="2" key="1">
    <citation type="submission" date="2013-12" db="EMBL/GenBank/DDBJ databases">
        <title>The Genome Sequence of Aphanomyces invadans NJM9701.</title>
        <authorList>
            <consortium name="The Broad Institute Genomics Platform"/>
            <person name="Russ C."/>
            <person name="Tyler B."/>
            <person name="van West P."/>
            <person name="Dieguez-Uribeondo J."/>
            <person name="Young S.K."/>
            <person name="Zeng Q."/>
            <person name="Gargeya S."/>
            <person name="Fitzgerald M."/>
            <person name="Abouelleil A."/>
            <person name="Alvarado L."/>
            <person name="Chapman S.B."/>
            <person name="Gainer-Dewar J."/>
            <person name="Goldberg J."/>
            <person name="Griggs A."/>
            <person name="Gujja S."/>
            <person name="Hansen M."/>
            <person name="Howarth C."/>
            <person name="Imamovic A."/>
            <person name="Ireland A."/>
            <person name="Larimer J."/>
            <person name="McCowan C."/>
            <person name="Murphy C."/>
            <person name="Pearson M."/>
            <person name="Poon T.W."/>
            <person name="Priest M."/>
            <person name="Roberts A."/>
            <person name="Saif S."/>
            <person name="Shea T."/>
            <person name="Sykes S."/>
            <person name="Wortman J."/>
            <person name="Nusbaum C."/>
            <person name="Birren B."/>
        </authorList>
    </citation>
    <scope>NUCLEOTIDE SEQUENCE [LARGE SCALE GENOMIC DNA]</scope>
    <source>
        <strain evidence="2">NJM9701</strain>
    </source>
</reference>
<dbReference type="OrthoDB" id="77251at2759"/>
<dbReference type="PROSITE" id="PS51329">
    <property type="entry name" value="C_CAP_COFACTOR_C"/>
    <property type="match status" value="1"/>
</dbReference>
<sequence length="199" mass="21493">MTVNSMPTLLRSMQARRPPLCVEHVRDQRLELDADETAFGVHLRGVERCDIVCTACRVAQISIEDCADVRVSFVSVVASVEVMRCRGVHLTYAGSCGTITIDGSSHIAMNIPAATVDAVWVVATRVSHLCLRLQKDDDDGILPTTASTSKAGSDSIDASDKPVNARDLVLDVVDNSTITWQNGAFVASPLERHALFTTL</sequence>
<gene>
    <name evidence="2" type="ORF">H310_02653</name>
</gene>
<dbReference type="Pfam" id="PF08603">
    <property type="entry name" value="CAP_C"/>
    <property type="match status" value="1"/>
</dbReference>
<evidence type="ECO:0000313" key="2">
    <source>
        <dbReference type="EMBL" id="ETW06377.1"/>
    </source>
</evidence>
<dbReference type="AlphaFoldDB" id="A0A024UKK7"/>
<dbReference type="GeneID" id="20079703"/>
<dbReference type="RefSeq" id="XP_008864452.1">
    <property type="nucleotide sequence ID" value="XM_008866230.1"/>
</dbReference>
<name>A0A024UKK7_9STRA</name>
<dbReference type="SUPFAM" id="SSF69340">
    <property type="entry name" value="C-terminal domain of adenylylcyclase associated protein"/>
    <property type="match status" value="1"/>
</dbReference>
<dbReference type="Gene3D" id="2.160.20.70">
    <property type="match status" value="1"/>
</dbReference>
<accession>A0A024UKK7</accession>
<dbReference type="EMBL" id="KI913955">
    <property type="protein sequence ID" value="ETW06377.1"/>
    <property type="molecule type" value="Genomic_DNA"/>
</dbReference>
<feature type="domain" description="C-CAP/cofactor C-like" evidence="1">
    <location>
        <begin position="7"/>
        <end position="146"/>
    </location>
</feature>
<dbReference type="VEuPathDB" id="FungiDB:H310_02653"/>
<dbReference type="InterPro" id="IPR013912">
    <property type="entry name" value="Adenylate_cyclase-assoc_CAP_C"/>
</dbReference>
<protein>
    <recommendedName>
        <fullName evidence="1">C-CAP/cofactor C-like domain-containing protein</fullName>
    </recommendedName>
</protein>
<proteinExistence type="predicted"/>
<evidence type="ECO:0000259" key="1">
    <source>
        <dbReference type="PROSITE" id="PS51329"/>
    </source>
</evidence>
<dbReference type="InterPro" id="IPR036223">
    <property type="entry name" value="CAP_C_sf"/>
</dbReference>